<keyword evidence="5 6" id="KW-0804">Transcription</keyword>
<dbReference type="PANTHER" id="PTHR43133:SF25">
    <property type="entry name" value="RNA POLYMERASE SIGMA FACTOR RFAY-RELATED"/>
    <property type="match status" value="1"/>
</dbReference>
<dbReference type="NCBIfam" id="TIGR02937">
    <property type="entry name" value="sigma70-ECF"/>
    <property type="match status" value="1"/>
</dbReference>
<keyword evidence="10" id="KW-1185">Reference proteome</keyword>
<evidence type="ECO:0000259" key="8">
    <source>
        <dbReference type="Pfam" id="PF08281"/>
    </source>
</evidence>
<sequence length="180" mass="20467">MAVEEPLRSHLLAAVPHLRAFAISLTNNPDRADDLVQDTLVRAWANIDKFERGTNLSAWLFTILHNLVRSEYRKRKREVEDADDSFAARLKTQPDQQAHLDYEDFRRALRRLPVEQREALLLVTAQGMSYEEAAVVCRVAVGTIKSRVNRARFRLTELLGLEDEAEIGPDSVMKAALSVE</sequence>
<dbReference type="Proteomes" id="UP000321085">
    <property type="component" value="Unassembled WGS sequence"/>
</dbReference>
<evidence type="ECO:0000313" key="10">
    <source>
        <dbReference type="Proteomes" id="UP000321085"/>
    </source>
</evidence>
<dbReference type="InterPro" id="IPR013249">
    <property type="entry name" value="RNA_pol_sigma70_r4_t2"/>
</dbReference>
<reference evidence="9 10" key="1">
    <citation type="submission" date="2019-07" db="EMBL/GenBank/DDBJ databases">
        <title>Whole genome shotgun sequence of Microvirga aerophila NBRC 106136.</title>
        <authorList>
            <person name="Hosoyama A."/>
            <person name="Uohara A."/>
            <person name="Ohji S."/>
            <person name="Ichikawa N."/>
        </authorList>
    </citation>
    <scope>NUCLEOTIDE SEQUENCE [LARGE SCALE GENOMIC DNA]</scope>
    <source>
        <strain evidence="9 10">NBRC 106136</strain>
    </source>
</reference>
<dbReference type="CDD" id="cd06171">
    <property type="entry name" value="Sigma70_r4"/>
    <property type="match status" value="1"/>
</dbReference>
<dbReference type="Gene3D" id="1.10.10.10">
    <property type="entry name" value="Winged helix-like DNA-binding domain superfamily/Winged helix DNA-binding domain"/>
    <property type="match status" value="1"/>
</dbReference>
<dbReference type="InterPro" id="IPR007627">
    <property type="entry name" value="RNA_pol_sigma70_r2"/>
</dbReference>
<name>A0A512C3R5_9HYPH</name>
<dbReference type="GO" id="GO:0016987">
    <property type="term" value="F:sigma factor activity"/>
    <property type="evidence" value="ECO:0007669"/>
    <property type="project" value="UniProtKB-KW"/>
</dbReference>
<dbReference type="InterPro" id="IPR013325">
    <property type="entry name" value="RNA_pol_sigma_r2"/>
</dbReference>
<keyword evidence="3 6" id="KW-0731">Sigma factor</keyword>
<feature type="domain" description="RNA polymerase sigma factor 70 region 4 type 2" evidence="8">
    <location>
        <begin position="103"/>
        <end position="152"/>
    </location>
</feature>
<accession>A0A512C3R5</accession>
<comment type="caution">
    <text evidence="9">The sequence shown here is derived from an EMBL/GenBank/DDBJ whole genome shotgun (WGS) entry which is preliminary data.</text>
</comment>
<dbReference type="Pfam" id="PF08281">
    <property type="entry name" value="Sigma70_r4_2"/>
    <property type="match status" value="1"/>
</dbReference>
<dbReference type="SUPFAM" id="SSF88659">
    <property type="entry name" value="Sigma3 and sigma4 domains of RNA polymerase sigma factors"/>
    <property type="match status" value="1"/>
</dbReference>
<dbReference type="InterPro" id="IPR014284">
    <property type="entry name" value="RNA_pol_sigma-70_dom"/>
</dbReference>
<evidence type="ECO:0000259" key="7">
    <source>
        <dbReference type="Pfam" id="PF04542"/>
    </source>
</evidence>
<dbReference type="EMBL" id="BJYU01000258">
    <property type="protein sequence ID" value="GEO18852.1"/>
    <property type="molecule type" value="Genomic_DNA"/>
</dbReference>
<evidence type="ECO:0000313" key="9">
    <source>
        <dbReference type="EMBL" id="GEO18852.1"/>
    </source>
</evidence>
<dbReference type="PANTHER" id="PTHR43133">
    <property type="entry name" value="RNA POLYMERASE ECF-TYPE SIGMA FACTO"/>
    <property type="match status" value="1"/>
</dbReference>
<keyword evidence="2 6" id="KW-0805">Transcription regulation</keyword>
<dbReference type="InterPro" id="IPR013324">
    <property type="entry name" value="RNA_pol_sigma_r3/r4-like"/>
</dbReference>
<dbReference type="SUPFAM" id="SSF88946">
    <property type="entry name" value="Sigma2 domain of RNA polymerase sigma factors"/>
    <property type="match status" value="1"/>
</dbReference>
<dbReference type="GO" id="GO:0003677">
    <property type="term" value="F:DNA binding"/>
    <property type="evidence" value="ECO:0007669"/>
    <property type="project" value="UniProtKB-KW"/>
</dbReference>
<dbReference type="RefSeq" id="WP_210207555.1">
    <property type="nucleotide sequence ID" value="NZ_BJYU01000258.1"/>
</dbReference>
<dbReference type="InterPro" id="IPR039425">
    <property type="entry name" value="RNA_pol_sigma-70-like"/>
</dbReference>
<evidence type="ECO:0000256" key="5">
    <source>
        <dbReference type="ARBA" id="ARBA00023163"/>
    </source>
</evidence>
<proteinExistence type="inferred from homology"/>
<dbReference type="NCBIfam" id="NF009199">
    <property type="entry name" value="PRK12547.1"/>
    <property type="match status" value="1"/>
</dbReference>
<dbReference type="InterPro" id="IPR036388">
    <property type="entry name" value="WH-like_DNA-bd_sf"/>
</dbReference>
<organism evidence="9 10">
    <name type="scientific">Microvirga aerophila</name>
    <dbReference type="NCBI Taxonomy" id="670291"/>
    <lineage>
        <taxon>Bacteria</taxon>
        <taxon>Pseudomonadati</taxon>
        <taxon>Pseudomonadota</taxon>
        <taxon>Alphaproteobacteria</taxon>
        <taxon>Hyphomicrobiales</taxon>
        <taxon>Methylobacteriaceae</taxon>
        <taxon>Microvirga</taxon>
    </lineage>
</organism>
<evidence type="ECO:0000256" key="1">
    <source>
        <dbReference type="ARBA" id="ARBA00010641"/>
    </source>
</evidence>
<dbReference type="PROSITE" id="PS01063">
    <property type="entry name" value="SIGMA70_ECF"/>
    <property type="match status" value="1"/>
</dbReference>
<evidence type="ECO:0000256" key="6">
    <source>
        <dbReference type="RuleBase" id="RU000716"/>
    </source>
</evidence>
<evidence type="ECO:0000256" key="2">
    <source>
        <dbReference type="ARBA" id="ARBA00023015"/>
    </source>
</evidence>
<comment type="similarity">
    <text evidence="1 6">Belongs to the sigma-70 factor family. ECF subfamily.</text>
</comment>
<dbReference type="InterPro" id="IPR000838">
    <property type="entry name" value="RNA_pol_sigma70_ECF_CS"/>
</dbReference>
<dbReference type="Pfam" id="PF04542">
    <property type="entry name" value="Sigma70_r2"/>
    <property type="match status" value="1"/>
</dbReference>
<evidence type="ECO:0000256" key="3">
    <source>
        <dbReference type="ARBA" id="ARBA00023082"/>
    </source>
</evidence>
<dbReference type="Gene3D" id="1.10.1740.10">
    <property type="match status" value="1"/>
</dbReference>
<feature type="domain" description="RNA polymerase sigma-70 region 2" evidence="7">
    <location>
        <begin position="15"/>
        <end position="77"/>
    </location>
</feature>
<gene>
    <name evidence="9" type="ORF">MAE02_65480</name>
</gene>
<dbReference type="AlphaFoldDB" id="A0A512C3R5"/>
<dbReference type="GO" id="GO:0006352">
    <property type="term" value="P:DNA-templated transcription initiation"/>
    <property type="evidence" value="ECO:0007669"/>
    <property type="project" value="InterPro"/>
</dbReference>
<keyword evidence="4 6" id="KW-0238">DNA-binding</keyword>
<evidence type="ECO:0000256" key="4">
    <source>
        <dbReference type="ARBA" id="ARBA00023125"/>
    </source>
</evidence>
<protein>
    <recommendedName>
        <fullName evidence="6">RNA polymerase sigma factor</fullName>
    </recommendedName>
</protein>